<evidence type="ECO:0000313" key="13">
    <source>
        <dbReference type="Proteomes" id="UP000436088"/>
    </source>
</evidence>
<dbReference type="GO" id="GO:0004674">
    <property type="term" value="F:protein serine/threonine kinase activity"/>
    <property type="evidence" value="ECO:0007669"/>
    <property type="project" value="UniProtKB-KW"/>
</dbReference>
<dbReference type="PANTHER" id="PTHR47634:SF5">
    <property type="entry name" value="OS09G0552300 PROTEIN"/>
    <property type="match status" value="1"/>
</dbReference>
<dbReference type="Pfam" id="PF00069">
    <property type="entry name" value="Pkinase"/>
    <property type="match status" value="2"/>
</dbReference>
<evidence type="ECO:0000256" key="5">
    <source>
        <dbReference type="ARBA" id="ARBA00022777"/>
    </source>
</evidence>
<dbReference type="EC" id="2.7.11.1" evidence="1"/>
<dbReference type="InterPro" id="IPR011009">
    <property type="entry name" value="Kinase-like_dom_sf"/>
</dbReference>
<dbReference type="InterPro" id="IPR017441">
    <property type="entry name" value="Protein_kinase_ATP_BS"/>
</dbReference>
<gene>
    <name evidence="12" type="ORF">F3Y22_tig00110159pilonHSYRG00111</name>
</gene>
<comment type="catalytic activity">
    <reaction evidence="7">
        <text>L-threonyl-[protein] + ATP = O-phospho-L-threonyl-[protein] + ADP + H(+)</text>
        <dbReference type="Rhea" id="RHEA:46608"/>
        <dbReference type="Rhea" id="RHEA-COMP:11060"/>
        <dbReference type="Rhea" id="RHEA-COMP:11605"/>
        <dbReference type="ChEBI" id="CHEBI:15378"/>
        <dbReference type="ChEBI" id="CHEBI:30013"/>
        <dbReference type="ChEBI" id="CHEBI:30616"/>
        <dbReference type="ChEBI" id="CHEBI:61977"/>
        <dbReference type="ChEBI" id="CHEBI:456216"/>
        <dbReference type="EC" id="2.7.11.1"/>
    </reaction>
</comment>
<dbReference type="PROSITE" id="PS00108">
    <property type="entry name" value="PROTEIN_KINASE_ST"/>
    <property type="match status" value="1"/>
</dbReference>
<dbReference type="OrthoDB" id="2649at2759"/>
<evidence type="ECO:0000256" key="9">
    <source>
        <dbReference type="PROSITE-ProRule" id="PRU10141"/>
    </source>
</evidence>
<comment type="catalytic activity">
    <reaction evidence="8">
        <text>L-seryl-[protein] + ATP = O-phospho-L-seryl-[protein] + ADP + H(+)</text>
        <dbReference type="Rhea" id="RHEA:17989"/>
        <dbReference type="Rhea" id="RHEA-COMP:9863"/>
        <dbReference type="Rhea" id="RHEA-COMP:11604"/>
        <dbReference type="ChEBI" id="CHEBI:15378"/>
        <dbReference type="ChEBI" id="CHEBI:29999"/>
        <dbReference type="ChEBI" id="CHEBI:30616"/>
        <dbReference type="ChEBI" id="CHEBI:83421"/>
        <dbReference type="ChEBI" id="CHEBI:456216"/>
        <dbReference type="EC" id="2.7.11.1"/>
    </reaction>
</comment>
<dbReference type="Proteomes" id="UP000436088">
    <property type="component" value="Unassembled WGS sequence"/>
</dbReference>
<evidence type="ECO:0000256" key="7">
    <source>
        <dbReference type="ARBA" id="ARBA00047899"/>
    </source>
</evidence>
<dbReference type="AlphaFoldDB" id="A0A6A3BIY5"/>
<dbReference type="Gene3D" id="3.30.200.20">
    <property type="entry name" value="Phosphorylase Kinase, domain 1"/>
    <property type="match status" value="1"/>
</dbReference>
<proteinExistence type="inferred from homology"/>
<dbReference type="CDD" id="cd14136">
    <property type="entry name" value="STKc_SRPK"/>
    <property type="match status" value="1"/>
</dbReference>
<dbReference type="EMBL" id="VEPZ02000856">
    <property type="protein sequence ID" value="KAE8715891.1"/>
    <property type="molecule type" value="Genomic_DNA"/>
</dbReference>
<evidence type="ECO:0000256" key="3">
    <source>
        <dbReference type="ARBA" id="ARBA00022679"/>
    </source>
</evidence>
<dbReference type="FunFam" id="3.30.200.20:FF:000303">
    <property type="entry name" value="Protein kinase superfamily protein"/>
    <property type="match status" value="1"/>
</dbReference>
<dbReference type="FunFam" id="1.10.510.10:FF:000425">
    <property type="entry name" value="Serine/threonine-protein kinase SRPK"/>
    <property type="match status" value="1"/>
</dbReference>
<dbReference type="InterPro" id="IPR008271">
    <property type="entry name" value="Ser/Thr_kinase_AS"/>
</dbReference>
<evidence type="ECO:0000313" key="12">
    <source>
        <dbReference type="EMBL" id="KAE8715891.1"/>
    </source>
</evidence>
<keyword evidence="2 10" id="KW-0723">Serine/threonine-protein kinase</keyword>
<evidence type="ECO:0000256" key="10">
    <source>
        <dbReference type="RuleBase" id="RU000304"/>
    </source>
</evidence>
<keyword evidence="6 9" id="KW-0067">ATP-binding</keyword>
<comment type="similarity">
    <text evidence="10">Belongs to the protein kinase superfamily.</text>
</comment>
<keyword evidence="13" id="KW-1185">Reference proteome</keyword>
<dbReference type="SUPFAM" id="SSF56112">
    <property type="entry name" value="Protein kinase-like (PK-like)"/>
    <property type="match status" value="1"/>
</dbReference>
<comment type="caution">
    <text evidence="12">The sequence shown here is derived from an EMBL/GenBank/DDBJ whole genome shotgun (WGS) entry which is preliminary data.</text>
</comment>
<accession>A0A6A3BIY5</accession>
<dbReference type="PANTHER" id="PTHR47634">
    <property type="entry name" value="PROTEIN KINASE DOMAIN-CONTAINING PROTEIN-RELATED"/>
    <property type="match status" value="1"/>
</dbReference>
<evidence type="ECO:0000256" key="1">
    <source>
        <dbReference type="ARBA" id="ARBA00012513"/>
    </source>
</evidence>
<organism evidence="12 13">
    <name type="scientific">Hibiscus syriacus</name>
    <name type="common">Rose of Sharon</name>
    <dbReference type="NCBI Taxonomy" id="106335"/>
    <lineage>
        <taxon>Eukaryota</taxon>
        <taxon>Viridiplantae</taxon>
        <taxon>Streptophyta</taxon>
        <taxon>Embryophyta</taxon>
        <taxon>Tracheophyta</taxon>
        <taxon>Spermatophyta</taxon>
        <taxon>Magnoliopsida</taxon>
        <taxon>eudicotyledons</taxon>
        <taxon>Gunneridae</taxon>
        <taxon>Pentapetalae</taxon>
        <taxon>rosids</taxon>
        <taxon>malvids</taxon>
        <taxon>Malvales</taxon>
        <taxon>Malvaceae</taxon>
        <taxon>Malvoideae</taxon>
        <taxon>Hibiscus</taxon>
    </lineage>
</organism>
<keyword evidence="3" id="KW-0808">Transferase</keyword>
<feature type="binding site" evidence="9">
    <location>
        <position position="67"/>
    </location>
    <ligand>
        <name>ATP</name>
        <dbReference type="ChEBI" id="CHEBI:30616"/>
    </ligand>
</feature>
<evidence type="ECO:0000256" key="4">
    <source>
        <dbReference type="ARBA" id="ARBA00022741"/>
    </source>
</evidence>
<dbReference type="Gene3D" id="1.10.510.10">
    <property type="entry name" value="Transferase(Phosphotransferase) domain 1"/>
    <property type="match status" value="1"/>
</dbReference>
<keyword evidence="5 12" id="KW-0418">Kinase</keyword>
<evidence type="ECO:0000259" key="11">
    <source>
        <dbReference type="PROSITE" id="PS50011"/>
    </source>
</evidence>
<dbReference type="GO" id="GO:0005524">
    <property type="term" value="F:ATP binding"/>
    <property type="evidence" value="ECO:0007669"/>
    <property type="project" value="UniProtKB-UniRule"/>
</dbReference>
<sequence>MSCSLSSGSEEEDEGVDSYRKGGYHAVRIGDPFASGRYIAQRKLGWGQFSTVWLTYDTQASKYVALKIQKSAQQFAQAAVHEIEVLCAIADGDPSNSKWVVRLIDHFKHSGPNGHHLCMVLEFLGDSLLQLIKFSRYKGLELNKVREICKCVLLALDYLHRKLGIIHTDLKPENILLCSTIDPAKDPIRSGLTPILERPEGGTLNGGSTMNLIEKKLKRRAKRAVANISGRRDSMGGEARKPERCLDGIDMRCKVVDFGNACWADKRFAEEIQTRQYRAPEVILQSGYSFSVDMWSFACIAFELATGDMMFAPKTGEGFSEDEDHLALMMELLGKMPRKIAVGGARSKDFFDRHGDLKRIRRLKFLPLDRLLMTKYKFAETDAREFLGFLSPCLDFSPEKRPTAQQCLQHPWLNLKSSDGQSKVDAGMRKLKI</sequence>
<keyword evidence="4 9" id="KW-0547">Nucleotide-binding</keyword>
<feature type="domain" description="Protein kinase" evidence="11">
    <location>
        <begin position="38"/>
        <end position="413"/>
    </location>
</feature>
<evidence type="ECO:0000256" key="8">
    <source>
        <dbReference type="ARBA" id="ARBA00048679"/>
    </source>
</evidence>
<dbReference type="InterPro" id="IPR000719">
    <property type="entry name" value="Prot_kinase_dom"/>
</dbReference>
<evidence type="ECO:0000256" key="2">
    <source>
        <dbReference type="ARBA" id="ARBA00022527"/>
    </source>
</evidence>
<name>A0A6A3BIY5_HIBSY</name>
<dbReference type="GO" id="GO:0050684">
    <property type="term" value="P:regulation of mRNA processing"/>
    <property type="evidence" value="ECO:0007669"/>
    <property type="project" value="TreeGrafter"/>
</dbReference>
<dbReference type="SMART" id="SM00220">
    <property type="entry name" value="S_TKc"/>
    <property type="match status" value="1"/>
</dbReference>
<dbReference type="PROSITE" id="PS50011">
    <property type="entry name" value="PROTEIN_KINASE_DOM"/>
    <property type="match status" value="1"/>
</dbReference>
<dbReference type="InterPro" id="IPR051334">
    <property type="entry name" value="SRPK"/>
</dbReference>
<reference evidence="12" key="1">
    <citation type="submission" date="2019-09" db="EMBL/GenBank/DDBJ databases">
        <title>Draft genome information of white flower Hibiscus syriacus.</title>
        <authorList>
            <person name="Kim Y.-M."/>
        </authorList>
    </citation>
    <scope>NUCLEOTIDE SEQUENCE [LARGE SCALE GENOMIC DNA]</scope>
    <source>
        <strain evidence="12">YM2019G1</strain>
    </source>
</reference>
<dbReference type="GO" id="GO:0000245">
    <property type="term" value="P:spliceosomal complex assembly"/>
    <property type="evidence" value="ECO:0007669"/>
    <property type="project" value="TreeGrafter"/>
</dbReference>
<protein>
    <recommendedName>
        <fullName evidence="1">non-specific serine/threonine protein kinase</fullName>
        <ecNumber evidence="1">2.7.11.1</ecNumber>
    </recommendedName>
</protein>
<evidence type="ECO:0000256" key="6">
    <source>
        <dbReference type="ARBA" id="ARBA00022840"/>
    </source>
</evidence>
<dbReference type="PROSITE" id="PS00107">
    <property type="entry name" value="PROTEIN_KINASE_ATP"/>
    <property type="match status" value="1"/>
</dbReference>